<evidence type="ECO:0000313" key="2">
    <source>
        <dbReference type="Proteomes" id="UP000237271"/>
    </source>
</evidence>
<keyword evidence="2" id="KW-1185">Reference proteome</keyword>
<proteinExistence type="predicted"/>
<name>A0A2P4XLA1_9STRA</name>
<accession>A0A2P4XLA1</accession>
<evidence type="ECO:0000313" key="1">
    <source>
        <dbReference type="EMBL" id="POM66308.1"/>
    </source>
</evidence>
<dbReference type="Proteomes" id="UP000237271">
    <property type="component" value="Unassembled WGS sequence"/>
</dbReference>
<reference evidence="1 2" key="1">
    <citation type="journal article" date="2017" name="Genome Biol. Evol.">
        <title>Phytophthora megakarya and P. palmivora, closely related causal agents of cacao black pod rot, underwent increases in genome sizes and gene numbers by different mechanisms.</title>
        <authorList>
            <person name="Ali S.S."/>
            <person name="Shao J."/>
            <person name="Lary D.J."/>
            <person name="Kronmiller B."/>
            <person name="Shen D."/>
            <person name="Strem M.D."/>
            <person name="Amoako-Attah I."/>
            <person name="Akrofi A.Y."/>
            <person name="Begoude B.A."/>
            <person name="Ten Hoopen G.M."/>
            <person name="Coulibaly K."/>
            <person name="Kebe B.I."/>
            <person name="Melnick R.L."/>
            <person name="Guiltinan M.J."/>
            <person name="Tyler B.M."/>
            <person name="Meinhardt L.W."/>
            <person name="Bailey B.A."/>
        </authorList>
    </citation>
    <scope>NUCLEOTIDE SEQUENCE [LARGE SCALE GENOMIC DNA]</scope>
    <source>
        <strain evidence="2">sbr112.9</strain>
    </source>
</reference>
<dbReference type="AlphaFoldDB" id="A0A2P4XLA1"/>
<sequence length="386" mass="42835">MGLDELKPGNIKRAKDTAITAIAAVKALVKSEHVDFDYVKQCIEQDATGKYFVSVLDKFGMYLAFNEGKKGEPLARNTAMQHFRQSKIWLFELFPVQHHIVEAKLLNMEKTLDSFCMKRDGNVVNKASPCSKGDLKKMLLYLYENASYASDYQDPALLSSDLSLLRKQNLSVDTGKVFFVRFIRMKTSEDQGLSLFPDADFVTCPLQAIAIAIITQTAPTVALIDNLPAVPVATAVNLSPSTPLFEALNHPEEFAALEPAASPARPSQAPVDTTPTIYTHVNCLLDCVARVAGVSVALTSYSIRRGGAQHVNGCDGFTQRWIFDRSAWNMSTTNKGFNYIFNTSREDRKVSRALSGYDTETKVKALDLKLFDTKTQEKIADVQRLL</sequence>
<gene>
    <name evidence="1" type="ORF">PHPALM_17853</name>
</gene>
<organism evidence="1 2">
    <name type="scientific">Phytophthora palmivora</name>
    <dbReference type="NCBI Taxonomy" id="4796"/>
    <lineage>
        <taxon>Eukaryota</taxon>
        <taxon>Sar</taxon>
        <taxon>Stramenopiles</taxon>
        <taxon>Oomycota</taxon>
        <taxon>Peronosporomycetes</taxon>
        <taxon>Peronosporales</taxon>
        <taxon>Peronosporaceae</taxon>
        <taxon>Phytophthora</taxon>
    </lineage>
</organism>
<comment type="caution">
    <text evidence="1">The sequence shown here is derived from an EMBL/GenBank/DDBJ whole genome shotgun (WGS) entry which is preliminary data.</text>
</comment>
<dbReference type="OrthoDB" id="79176at2759"/>
<protein>
    <submittedName>
        <fullName evidence="1">Uncharacterized protein</fullName>
    </submittedName>
</protein>
<dbReference type="EMBL" id="NCKW01009660">
    <property type="protein sequence ID" value="POM66308.1"/>
    <property type="molecule type" value="Genomic_DNA"/>
</dbReference>